<evidence type="ECO:0000313" key="2">
    <source>
        <dbReference type="EMBL" id="KAJ9149379.1"/>
    </source>
</evidence>
<evidence type="ECO:0000313" key="3">
    <source>
        <dbReference type="Proteomes" id="UP001174694"/>
    </source>
</evidence>
<keyword evidence="1" id="KW-0472">Membrane</keyword>
<organism evidence="2 3">
    <name type="scientific">Pleurostoma richardsiae</name>
    <dbReference type="NCBI Taxonomy" id="41990"/>
    <lineage>
        <taxon>Eukaryota</taxon>
        <taxon>Fungi</taxon>
        <taxon>Dikarya</taxon>
        <taxon>Ascomycota</taxon>
        <taxon>Pezizomycotina</taxon>
        <taxon>Sordariomycetes</taxon>
        <taxon>Sordariomycetidae</taxon>
        <taxon>Calosphaeriales</taxon>
        <taxon>Pleurostomataceae</taxon>
        <taxon>Pleurostoma</taxon>
    </lineage>
</organism>
<feature type="transmembrane region" description="Helical" evidence="1">
    <location>
        <begin position="44"/>
        <end position="64"/>
    </location>
</feature>
<dbReference type="InterPro" id="IPR046580">
    <property type="entry name" value="DUF6640"/>
</dbReference>
<gene>
    <name evidence="2" type="ORF">NKR23_g4308</name>
</gene>
<reference evidence="2" key="1">
    <citation type="submission" date="2022-07" db="EMBL/GenBank/DDBJ databases">
        <title>Fungi with potential for degradation of polypropylene.</title>
        <authorList>
            <person name="Gostincar C."/>
        </authorList>
    </citation>
    <scope>NUCLEOTIDE SEQUENCE</scope>
    <source>
        <strain evidence="2">EXF-13308</strain>
    </source>
</reference>
<name>A0AA38S2D4_9PEZI</name>
<dbReference type="EMBL" id="JANBVO010000010">
    <property type="protein sequence ID" value="KAJ9149379.1"/>
    <property type="molecule type" value="Genomic_DNA"/>
</dbReference>
<dbReference type="AlphaFoldDB" id="A0AA38S2D4"/>
<sequence>MLGRILLTLDSVALLAGAWIADWNHTHIFNPRWPPHAKFHDGQTIALSSLLGAATLFLAWRPYLVAGTPPAVARDSLLVAAFTGSVYWVAGLAASWFPGAAGVDPEFGSGFPQKIPFTVFAGLGVAGAAMETLRA</sequence>
<accession>A0AA38S2D4</accession>
<comment type="caution">
    <text evidence="2">The sequence shown here is derived from an EMBL/GenBank/DDBJ whole genome shotgun (WGS) entry which is preliminary data.</text>
</comment>
<dbReference type="Pfam" id="PF20345">
    <property type="entry name" value="DUF6640"/>
    <property type="match status" value="1"/>
</dbReference>
<keyword evidence="1" id="KW-0812">Transmembrane</keyword>
<protein>
    <submittedName>
        <fullName evidence="2">Uncharacterized protein</fullName>
    </submittedName>
</protein>
<evidence type="ECO:0000256" key="1">
    <source>
        <dbReference type="SAM" id="Phobius"/>
    </source>
</evidence>
<keyword evidence="1" id="KW-1133">Transmembrane helix</keyword>
<feature type="transmembrane region" description="Helical" evidence="1">
    <location>
        <begin position="117"/>
        <end position="133"/>
    </location>
</feature>
<proteinExistence type="predicted"/>
<feature type="transmembrane region" description="Helical" evidence="1">
    <location>
        <begin position="76"/>
        <end position="97"/>
    </location>
</feature>
<dbReference type="Proteomes" id="UP001174694">
    <property type="component" value="Unassembled WGS sequence"/>
</dbReference>
<keyword evidence="3" id="KW-1185">Reference proteome</keyword>